<protein>
    <submittedName>
        <fullName evidence="2">Uncharacterized protein</fullName>
    </submittedName>
</protein>
<evidence type="ECO:0000313" key="3">
    <source>
        <dbReference type="Proteomes" id="UP000192578"/>
    </source>
</evidence>
<feature type="compositionally biased region" description="Polar residues" evidence="1">
    <location>
        <begin position="181"/>
        <end position="194"/>
    </location>
</feature>
<reference evidence="3" key="1">
    <citation type="submission" date="2017-01" db="EMBL/GenBank/DDBJ databases">
        <title>Comparative genomics of anhydrobiosis in the tardigrade Hypsibius dujardini.</title>
        <authorList>
            <person name="Yoshida Y."/>
            <person name="Koutsovoulos G."/>
            <person name="Laetsch D."/>
            <person name="Stevens L."/>
            <person name="Kumar S."/>
            <person name="Horikawa D."/>
            <person name="Ishino K."/>
            <person name="Komine S."/>
            <person name="Tomita M."/>
            <person name="Blaxter M."/>
            <person name="Arakawa K."/>
        </authorList>
    </citation>
    <scope>NUCLEOTIDE SEQUENCE [LARGE SCALE GENOMIC DNA]</scope>
    <source>
        <strain evidence="3">Z151</strain>
    </source>
</reference>
<evidence type="ECO:0000313" key="2">
    <source>
        <dbReference type="EMBL" id="OQV12447.1"/>
    </source>
</evidence>
<gene>
    <name evidence="2" type="ORF">BV898_13323</name>
</gene>
<accession>A0A1W0WBA2</accession>
<dbReference type="EMBL" id="MTYJ01000145">
    <property type="protein sequence ID" value="OQV12447.1"/>
    <property type="molecule type" value="Genomic_DNA"/>
</dbReference>
<evidence type="ECO:0000256" key="1">
    <source>
        <dbReference type="SAM" id="MobiDB-lite"/>
    </source>
</evidence>
<dbReference type="GO" id="GO:0003676">
    <property type="term" value="F:nucleic acid binding"/>
    <property type="evidence" value="ECO:0007669"/>
    <property type="project" value="InterPro"/>
</dbReference>
<dbReference type="AlphaFoldDB" id="A0A1W0WBA2"/>
<name>A0A1W0WBA2_HYPEX</name>
<keyword evidence="3" id="KW-1185">Reference proteome</keyword>
<organism evidence="2 3">
    <name type="scientific">Hypsibius exemplaris</name>
    <name type="common">Freshwater tardigrade</name>
    <dbReference type="NCBI Taxonomy" id="2072580"/>
    <lineage>
        <taxon>Eukaryota</taxon>
        <taxon>Metazoa</taxon>
        <taxon>Ecdysozoa</taxon>
        <taxon>Tardigrada</taxon>
        <taxon>Eutardigrada</taxon>
        <taxon>Parachela</taxon>
        <taxon>Hypsibioidea</taxon>
        <taxon>Hypsibiidae</taxon>
        <taxon>Hypsibius</taxon>
    </lineage>
</organism>
<dbReference type="OrthoDB" id="9981685at2759"/>
<comment type="caution">
    <text evidence="2">The sequence shown here is derived from an EMBL/GenBank/DDBJ whole genome shotgun (WGS) entry which is preliminary data.</text>
</comment>
<dbReference type="Gene3D" id="3.30.420.10">
    <property type="entry name" value="Ribonuclease H-like superfamily/Ribonuclease H"/>
    <property type="match status" value="1"/>
</dbReference>
<sequence length="194" mass="22473">MTERYDVSERTIRRVLGENLQSDWLKKTKTHALSNKQVQQRLDCGPRFLKLLRVDRWKYVVFFNEFWQSMNDCGGIRDCYYPEKGKTSSGKSHKKWKQTFPKKVMCAAGVSYCGATGIYFVPPTSEVNSAFFLNNIVKPIVEKDVPRLYPRKNTKSSSTLIELPVTRRLRFIPTSNHKKSSTSGKRIQWPTALT</sequence>
<proteinExistence type="predicted"/>
<dbReference type="InterPro" id="IPR036397">
    <property type="entry name" value="RNaseH_sf"/>
</dbReference>
<feature type="region of interest" description="Disordered" evidence="1">
    <location>
        <begin position="174"/>
        <end position="194"/>
    </location>
</feature>
<dbReference type="Proteomes" id="UP000192578">
    <property type="component" value="Unassembled WGS sequence"/>
</dbReference>